<dbReference type="AlphaFoldDB" id="A0A655JJC1"/>
<evidence type="ECO:0000313" key="2">
    <source>
        <dbReference type="EMBL" id="CNU90614.1"/>
    </source>
</evidence>
<dbReference type="EMBL" id="CSAD01000297">
    <property type="protein sequence ID" value="COV67375.1"/>
    <property type="molecule type" value="Genomic_DNA"/>
</dbReference>
<accession>A0A655JJC1</accession>
<feature type="compositionally biased region" description="Polar residues" evidence="1">
    <location>
        <begin position="54"/>
        <end position="64"/>
    </location>
</feature>
<protein>
    <submittedName>
        <fullName evidence="5">Uncharacterized protein</fullName>
    </submittedName>
</protein>
<name>A0A655JJC1_MYCTX</name>
<dbReference type="Proteomes" id="UP000039217">
    <property type="component" value="Unassembled WGS sequence"/>
</dbReference>
<dbReference type="Proteomes" id="UP000045842">
    <property type="component" value="Unassembled WGS sequence"/>
</dbReference>
<evidence type="ECO:0000313" key="8">
    <source>
        <dbReference type="Proteomes" id="UP000045842"/>
    </source>
</evidence>
<reference evidence="6 7" key="1">
    <citation type="submission" date="2015-03" db="EMBL/GenBank/DDBJ databases">
        <authorList>
            <consortium name="Pathogen Informatics"/>
        </authorList>
    </citation>
    <scope>NUCLEOTIDE SEQUENCE [LARGE SCALE GENOMIC DNA]</scope>
    <source>
        <strain evidence="2 6">D00501624</strain>
        <strain evidence="3 8">G09801536</strain>
        <strain evidence="5 7">M09401471</strain>
        <strain evidence="4 9">P00601463</strain>
    </source>
</reference>
<dbReference type="EMBL" id="CSAJ01000646">
    <property type="protein sequence ID" value="COX01005.1"/>
    <property type="molecule type" value="Genomic_DNA"/>
</dbReference>
<feature type="compositionally biased region" description="Polar residues" evidence="1">
    <location>
        <begin position="27"/>
        <end position="45"/>
    </location>
</feature>
<dbReference type="Proteomes" id="UP000048600">
    <property type="component" value="Unassembled WGS sequence"/>
</dbReference>
<dbReference type="Proteomes" id="UP000044938">
    <property type="component" value="Unassembled WGS sequence"/>
</dbReference>
<dbReference type="EMBL" id="CQQC01000365">
    <property type="protein sequence ID" value="CNU90614.1"/>
    <property type="molecule type" value="Genomic_DNA"/>
</dbReference>
<dbReference type="EMBL" id="CHKL01000258">
    <property type="protein sequence ID" value="COW36670.1"/>
    <property type="molecule type" value="Genomic_DNA"/>
</dbReference>
<feature type="region of interest" description="Disordered" evidence="1">
    <location>
        <begin position="26"/>
        <end position="80"/>
    </location>
</feature>
<organism evidence="5 7">
    <name type="scientific">Mycobacterium tuberculosis</name>
    <dbReference type="NCBI Taxonomy" id="1773"/>
    <lineage>
        <taxon>Bacteria</taxon>
        <taxon>Bacillati</taxon>
        <taxon>Actinomycetota</taxon>
        <taxon>Actinomycetes</taxon>
        <taxon>Mycobacteriales</taxon>
        <taxon>Mycobacteriaceae</taxon>
        <taxon>Mycobacterium</taxon>
        <taxon>Mycobacterium tuberculosis complex</taxon>
    </lineage>
</organism>
<evidence type="ECO:0000313" key="5">
    <source>
        <dbReference type="EMBL" id="COX01005.1"/>
    </source>
</evidence>
<evidence type="ECO:0000313" key="7">
    <source>
        <dbReference type="Proteomes" id="UP000044938"/>
    </source>
</evidence>
<evidence type="ECO:0000313" key="3">
    <source>
        <dbReference type="EMBL" id="COV67375.1"/>
    </source>
</evidence>
<gene>
    <name evidence="2" type="ORF">ERS007661_01346</name>
    <name evidence="3" type="ORF">ERS007679_02261</name>
    <name evidence="5" type="ORF">ERS007720_03735</name>
    <name evidence="4" type="ORF">ERS007741_02317</name>
</gene>
<evidence type="ECO:0000313" key="9">
    <source>
        <dbReference type="Proteomes" id="UP000048600"/>
    </source>
</evidence>
<evidence type="ECO:0000313" key="4">
    <source>
        <dbReference type="EMBL" id="COW36670.1"/>
    </source>
</evidence>
<sequence length="80" mass="8447">MRPCAVSTKNIRPGCSRIRRTTVDGCRSNTPASEAITTKPSSVTQIRDGRRPLRSSTAPTTVPSVNVIDAGPSHGSINEA</sequence>
<evidence type="ECO:0000313" key="6">
    <source>
        <dbReference type="Proteomes" id="UP000039217"/>
    </source>
</evidence>
<evidence type="ECO:0000256" key="1">
    <source>
        <dbReference type="SAM" id="MobiDB-lite"/>
    </source>
</evidence>
<proteinExistence type="predicted"/>